<reference evidence="6" key="2">
    <citation type="journal article" date="2023" name="Int. J. Mol. Sci.">
        <title>De Novo Assembly and Annotation of 11 Diverse Shrub Willow (Salix) Genomes Reveals Novel Gene Organization in Sex-Linked Regions.</title>
        <authorList>
            <person name="Hyden B."/>
            <person name="Feng K."/>
            <person name="Yates T.B."/>
            <person name="Jawdy S."/>
            <person name="Cereghino C."/>
            <person name="Smart L.B."/>
            <person name="Muchero W."/>
        </authorList>
    </citation>
    <scope>NUCLEOTIDE SEQUENCE</scope>
    <source>
        <tissue evidence="6">Shoot tip</tissue>
    </source>
</reference>
<dbReference type="InterPro" id="IPR034092">
    <property type="entry name" value="PHO1_SPX"/>
</dbReference>
<evidence type="ECO:0000256" key="4">
    <source>
        <dbReference type="SAM" id="Coils"/>
    </source>
</evidence>
<dbReference type="Pfam" id="PF03105">
    <property type="entry name" value="SPX"/>
    <property type="match status" value="2"/>
</dbReference>
<dbReference type="InterPro" id="IPR004331">
    <property type="entry name" value="SPX_dom"/>
</dbReference>
<evidence type="ECO:0000256" key="3">
    <source>
        <dbReference type="ARBA" id="ARBA00043939"/>
    </source>
</evidence>
<proteinExistence type="predicted"/>
<evidence type="ECO:0000256" key="1">
    <source>
        <dbReference type="ARBA" id="ARBA00004651"/>
    </source>
</evidence>
<accession>A0ABQ9B4M1</accession>
<comment type="subcellular location">
    <subcellularLocation>
        <location evidence="1">Cell membrane</location>
        <topology evidence="1">Multi-pass membrane protein</topology>
    </subcellularLocation>
</comment>
<sequence length="186" mass="21046">MKFGKEFAAQMVQEWQEAYMNYNHLKTILKDRRASLYRAFSGLAGRYRGSPRKSEDEVILVSAVQESGGDEHYQTLFLNASDEGGDYELVFFRSLDSEFNKVINFYKKKVEEVMGEADDLSKQMDALIALRIRVDNPVVGGSNIANLPIHGFLLSVGIGCSSSNQHQKPRLEKSELRVLRELCCSL</sequence>
<dbReference type="PROSITE" id="PS51382">
    <property type="entry name" value="SPX"/>
    <property type="match status" value="1"/>
</dbReference>
<comment type="function">
    <text evidence="3">May transport inorganic phosphate (Pi).</text>
</comment>
<dbReference type="Proteomes" id="UP001141253">
    <property type="component" value="Chromosome 17"/>
</dbReference>
<organism evidence="6 7">
    <name type="scientific">Salix suchowensis</name>
    <dbReference type="NCBI Taxonomy" id="1278906"/>
    <lineage>
        <taxon>Eukaryota</taxon>
        <taxon>Viridiplantae</taxon>
        <taxon>Streptophyta</taxon>
        <taxon>Embryophyta</taxon>
        <taxon>Tracheophyta</taxon>
        <taxon>Spermatophyta</taxon>
        <taxon>Magnoliopsida</taxon>
        <taxon>eudicotyledons</taxon>
        <taxon>Gunneridae</taxon>
        <taxon>Pentapetalae</taxon>
        <taxon>rosids</taxon>
        <taxon>fabids</taxon>
        <taxon>Malpighiales</taxon>
        <taxon>Salicaceae</taxon>
        <taxon>Saliceae</taxon>
        <taxon>Salix</taxon>
    </lineage>
</organism>
<feature type="coiled-coil region" evidence="4">
    <location>
        <begin position="103"/>
        <end position="130"/>
    </location>
</feature>
<name>A0ABQ9B4M1_9ROSI</name>
<protein>
    <recommendedName>
        <fullName evidence="5">SPX domain-containing protein</fullName>
    </recommendedName>
</protein>
<dbReference type="EMBL" id="JAPFFI010000013">
    <property type="protein sequence ID" value="KAJ6371307.1"/>
    <property type="molecule type" value="Genomic_DNA"/>
</dbReference>
<dbReference type="PANTHER" id="PTHR10783">
    <property type="entry name" value="XENOTROPIC AND POLYTROPIC RETROVIRUS RECEPTOR 1-RELATED"/>
    <property type="match status" value="1"/>
</dbReference>
<gene>
    <name evidence="6" type="ORF">OIU77_001754</name>
</gene>
<evidence type="ECO:0000259" key="5">
    <source>
        <dbReference type="PROSITE" id="PS51382"/>
    </source>
</evidence>
<dbReference type="CDD" id="cd14476">
    <property type="entry name" value="SPX_PHO1_like"/>
    <property type="match status" value="1"/>
</dbReference>
<keyword evidence="2" id="KW-0472">Membrane</keyword>
<keyword evidence="2" id="KW-1003">Cell membrane</keyword>
<evidence type="ECO:0000256" key="2">
    <source>
        <dbReference type="ARBA" id="ARBA00022475"/>
    </source>
</evidence>
<evidence type="ECO:0000313" key="7">
    <source>
        <dbReference type="Proteomes" id="UP001141253"/>
    </source>
</evidence>
<feature type="domain" description="SPX" evidence="5">
    <location>
        <begin position="1"/>
        <end position="186"/>
    </location>
</feature>
<reference evidence="6" key="1">
    <citation type="submission" date="2022-10" db="EMBL/GenBank/DDBJ databases">
        <authorList>
            <person name="Hyden B.L."/>
            <person name="Feng K."/>
            <person name="Yates T."/>
            <person name="Jawdy S."/>
            <person name="Smart L.B."/>
            <person name="Muchero W."/>
        </authorList>
    </citation>
    <scope>NUCLEOTIDE SEQUENCE</scope>
    <source>
        <tissue evidence="6">Shoot tip</tissue>
    </source>
</reference>
<comment type="caution">
    <text evidence="6">The sequence shown here is derived from an EMBL/GenBank/DDBJ whole genome shotgun (WGS) entry which is preliminary data.</text>
</comment>
<keyword evidence="4" id="KW-0175">Coiled coil</keyword>
<evidence type="ECO:0000313" key="6">
    <source>
        <dbReference type="EMBL" id="KAJ6371307.1"/>
    </source>
</evidence>
<keyword evidence="7" id="KW-1185">Reference proteome</keyword>
<dbReference type="PANTHER" id="PTHR10783:SF124">
    <property type="entry name" value="PHOSPHATE TRANSPORTER PHO1 HOMOLOG 9"/>
    <property type="match status" value="1"/>
</dbReference>